<keyword evidence="3" id="KW-1185">Reference proteome</keyword>
<gene>
    <name evidence="2" type="ORF">D9756_009642</name>
</gene>
<accession>A0A8H5CXN6</accession>
<organism evidence="2 3">
    <name type="scientific">Leucocoprinus leucothites</name>
    <dbReference type="NCBI Taxonomy" id="201217"/>
    <lineage>
        <taxon>Eukaryota</taxon>
        <taxon>Fungi</taxon>
        <taxon>Dikarya</taxon>
        <taxon>Basidiomycota</taxon>
        <taxon>Agaricomycotina</taxon>
        <taxon>Agaricomycetes</taxon>
        <taxon>Agaricomycetidae</taxon>
        <taxon>Agaricales</taxon>
        <taxon>Agaricineae</taxon>
        <taxon>Agaricaceae</taxon>
        <taxon>Leucocoprinus</taxon>
    </lineage>
</organism>
<feature type="signal peptide" evidence="1">
    <location>
        <begin position="1"/>
        <end position="19"/>
    </location>
</feature>
<dbReference type="Proteomes" id="UP000559027">
    <property type="component" value="Unassembled WGS sequence"/>
</dbReference>
<evidence type="ECO:0008006" key="4">
    <source>
        <dbReference type="Google" id="ProtNLM"/>
    </source>
</evidence>
<evidence type="ECO:0000313" key="2">
    <source>
        <dbReference type="EMBL" id="KAF5348502.1"/>
    </source>
</evidence>
<dbReference type="AlphaFoldDB" id="A0A8H5CXN6"/>
<proteinExistence type="predicted"/>
<sequence length="215" mass="22817">MRFTSLLTVAAAAVTSVRGVPTANTVESRDISLSLNLGGLFNGFDLSSANHYGAPSPPWVHGSKPGWYYGPHPGNHPTLPCLGGLICKILDLIPFIIHCPHEYPNPPTYPPGNPPPSDGYTPTFNNITAAVQADDYMTFGLVETVVDCKAMCNSVDGCGFVNTYHDVNGKDGSPLLTCSLFKGCHGPEDADNKGGQTQPDGSVDFIINSDGYCKQ</sequence>
<name>A0A8H5CXN6_9AGAR</name>
<evidence type="ECO:0000313" key="3">
    <source>
        <dbReference type="Proteomes" id="UP000559027"/>
    </source>
</evidence>
<dbReference type="OrthoDB" id="271448at2759"/>
<feature type="chain" id="PRO_5034229052" description="Fruit-body specific protein a" evidence="1">
    <location>
        <begin position="20"/>
        <end position="215"/>
    </location>
</feature>
<reference evidence="2 3" key="1">
    <citation type="journal article" date="2020" name="ISME J.">
        <title>Uncovering the hidden diversity of litter-decomposition mechanisms in mushroom-forming fungi.</title>
        <authorList>
            <person name="Floudas D."/>
            <person name="Bentzer J."/>
            <person name="Ahren D."/>
            <person name="Johansson T."/>
            <person name="Persson P."/>
            <person name="Tunlid A."/>
        </authorList>
    </citation>
    <scope>NUCLEOTIDE SEQUENCE [LARGE SCALE GENOMIC DNA]</scope>
    <source>
        <strain evidence="2 3">CBS 146.42</strain>
    </source>
</reference>
<comment type="caution">
    <text evidence="2">The sequence shown here is derived from an EMBL/GenBank/DDBJ whole genome shotgun (WGS) entry which is preliminary data.</text>
</comment>
<evidence type="ECO:0000256" key="1">
    <source>
        <dbReference type="SAM" id="SignalP"/>
    </source>
</evidence>
<dbReference type="EMBL" id="JAACJO010000019">
    <property type="protein sequence ID" value="KAF5348502.1"/>
    <property type="molecule type" value="Genomic_DNA"/>
</dbReference>
<protein>
    <recommendedName>
        <fullName evidence="4">Fruit-body specific protein a</fullName>
    </recommendedName>
</protein>
<keyword evidence="1" id="KW-0732">Signal</keyword>